<feature type="transmembrane region" description="Helical" evidence="1">
    <location>
        <begin position="205"/>
        <end position="237"/>
    </location>
</feature>
<dbReference type="EMBL" id="CP001330">
    <property type="protein sequence ID" value="ACO66549.1"/>
    <property type="molecule type" value="Genomic_DNA"/>
</dbReference>
<feature type="transmembrane region" description="Helical" evidence="1">
    <location>
        <begin position="135"/>
        <end position="157"/>
    </location>
</feature>
<evidence type="ECO:0000256" key="1">
    <source>
        <dbReference type="SAM" id="Phobius"/>
    </source>
</evidence>
<protein>
    <submittedName>
        <fullName evidence="2">Uncharacterized protein</fullName>
    </submittedName>
</protein>
<feature type="transmembrane region" description="Helical" evidence="1">
    <location>
        <begin position="28"/>
        <end position="48"/>
    </location>
</feature>
<gene>
    <name evidence="2" type="ORF">MICPUN_62650</name>
</gene>
<keyword evidence="1" id="KW-0812">Transmembrane</keyword>
<dbReference type="Proteomes" id="UP000002009">
    <property type="component" value="Chromosome 11"/>
</dbReference>
<name>C1EEJ9_MICCC</name>
<proteinExistence type="predicted"/>
<dbReference type="AlphaFoldDB" id="C1EEJ9"/>
<evidence type="ECO:0000313" key="2">
    <source>
        <dbReference type="EMBL" id="ACO66549.1"/>
    </source>
</evidence>
<dbReference type="GeneID" id="8247713"/>
<keyword evidence="1" id="KW-0472">Membrane</keyword>
<feature type="transmembrane region" description="Helical" evidence="1">
    <location>
        <begin position="105"/>
        <end position="123"/>
    </location>
</feature>
<dbReference type="RefSeq" id="XP_002505291.1">
    <property type="nucleotide sequence ID" value="XM_002505245.1"/>
</dbReference>
<dbReference type="InParanoid" id="C1EEJ9"/>
<feature type="transmembrane region" description="Helical" evidence="1">
    <location>
        <begin position="68"/>
        <end position="93"/>
    </location>
</feature>
<sequence>MSSSSDFSGPGRELRQPRQTRHFPISRVVVAAPQLVWMMTIVLGMGMHRGSASSDTSSYLPLAWYDGIFIHVGPLLPLIPLGTRAMASFLSGASNMAKDVSASRAGLVYAFAAIIRLSVYFAAGLFGDHAMSDHIFLGSCVFSSAHAEAVAGLAMLARMCVIKSTVFATVSAALVVLQSFCLMGLQCGDSWFTAIYFHTPAETMIALVLGLLACQAITIGMVIIPAASALELAVIALRESRDSRLG</sequence>
<reference evidence="2 3" key="1">
    <citation type="journal article" date="2009" name="Science">
        <title>Green evolution and dynamic adaptations revealed by genomes of the marine picoeukaryotes Micromonas.</title>
        <authorList>
            <person name="Worden A.Z."/>
            <person name="Lee J.H."/>
            <person name="Mock T."/>
            <person name="Rouze P."/>
            <person name="Simmons M.P."/>
            <person name="Aerts A.L."/>
            <person name="Allen A.E."/>
            <person name="Cuvelier M.L."/>
            <person name="Derelle E."/>
            <person name="Everett M.V."/>
            <person name="Foulon E."/>
            <person name="Grimwood J."/>
            <person name="Gundlach H."/>
            <person name="Henrissat B."/>
            <person name="Napoli C."/>
            <person name="McDonald S.M."/>
            <person name="Parker M.S."/>
            <person name="Rombauts S."/>
            <person name="Salamov A."/>
            <person name="Von Dassow P."/>
            <person name="Badger J.H."/>
            <person name="Coutinho P.M."/>
            <person name="Demir E."/>
            <person name="Dubchak I."/>
            <person name="Gentemann C."/>
            <person name="Eikrem W."/>
            <person name="Gready J.E."/>
            <person name="John U."/>
            <person name="Lanier W."/>
            <person name="Lindquist E.A."/>
            <person name="Lucas S."/>
            <person name="Mayer K.F."/>
            <person name="Moreau H."/>
            <person name="Not F."/>
            <person name="Otillar R."/>
            <person name="Panaud O."/>
            <person name="Pangilinan J."/>
            <person name="Paulsen I."/>
            <person name="Piegu B."/>
            <person name="Poliakov A."/>
            <person name="Robbens S."/>
            <person name="Schmutz J."/>
            <person name="Toulza E."/>
            <person name="Wyss T."/>
            <person name="Zelensky A."/>
            <person name="Zhou K."/>
            <person name="Armbrust E.V."/>
            <person name="Bhattacharya D."/>
            <person name="Goodenough U.W."/>
            <person name="Van de Peer Y."/>
            <person name="Grigoriev I.V."/>
        </authorList>
    </citation>
    <scope>NUCLEOTIDE SEQUENCE [LARGE SCALE GENOMIC DNA]</scope>
    <source>
        <strain evidence="3">RCC299 / NOUM17</strain>
    </source>
</reference>
<organism evidence="2 3">
    <name type="scientific">Micromonas commoda (strain RCC299 / NOUM17 / CCMP2709)</name>
    <name type="common">Picoplanktonic green alga</name>
    <dbReference type="NCBI Taxonomy" id="296587"/>
    <lineage>
        <taxon>Eukaryota</taxon>
        <taxon>Viridiplantae</taxon>
        <taxon>Chlorophyta</taxon>
        <taxon>Mamiellophyceae</taxon>
        <taxon>Mamiellales</taxon>
        <taxon>Mamiellaceae</taxon>
        <taxon>Micromonas</taxon>
    </lineage>
</organism>
<accession>C1EEJ9</accession>
<dbReference type="OMA" id="SRTADEN"/>
<dbReference type="OrthoDB" id="10661550at2759"/>
<feature type="transmembrane region" description="Helical" evidence="1">
    <location>
        <begin position="164"/>
        <end position="185"/>
    </location>
</feature>
<keyword evidence="3" id="KW-1185">Reference proteome</keyword>
<keyword evidence="1" id="KW-1133">Transmembrane helix</keyword>
<dbReference type="KEGG" id="mis:MICPUN_62650"/>
<evidence type="ECO:0000313" key="3">
    <source>
        <dbReference type="Proteomes" id="UP000002009"/>
    </source>
</evidence>